<reference evidence="1 2" key="1">
    <citation type="submission" date="2018-08" db="EMBL/GenBank/DDBJ databases">
        <title>Mucilaginibacter sp. MYSH2.</title>
        <authorList>
            <person name="Seo T."/>
        </authorList>
    </citation>
    <scope>NUCLEOTIDE SEQUENCE [LARGE SCALE GENOMIC DNA]</scope>
    <source>
        <strain evidence="1 2">MYSH2</strain>
    </source>
</reference>
<keyword evidence="2" id="KW-1185">Reference proteome</keyword>
<proteinExistence type="predicted"/>
<accession>A0A372NUK1</accession>
<name>A0A372NUK1_9SPHI</name>
<evidence type="ECO:0000313" key="1">
    <source>
        <dbReference type="EMBL" id="RFZ92906.1"/>
    </source>
</evidence>
<gene>
    <name evidence="1" type="ORF">D0C36_16065</name>
</gene>
<sequence>MTIRMRGNSNILRPLEIASSTEIKLAFWYELIGLIVLLTNRGTKQFSIVYKRKGTYTSPDGKSGANYLHYLTEPKAVPSHSI</sequence>
<evidence type="ECO:0000313" key="2">
    <source>
        <dbReference type="Proteomes" id="UP000264217"/>
    </source>
</evidence>
<organism evidence="1 2">
    <name type="scientific">Mucilaginibacter conchicola</name>
    <dbReference type="NCBI Taxonomy" id="2303333"/>
    <lineage>
        <taxon>Bacteria</taxon>
        <taxon>Pseudomonadati</taxon>
        <taxon>Bacteroidota</taxon>
        <taxon>Sphingobacteriia</taxon>
        <taxon>Sphingobacteriales</taxon>
        <taxon>Sphingobacteriaceae</taxon>
        <taxon>Mucilaginibacter</taxon>
    </lineage>
</organism>
<protein>
    <submittedName>
        <fullName evidence="1">Uncharacterized protein</fullName>
    </submittedName>
</protein>
<comment type="caution">
    <text evidence="1">The sequence shown here is derived from an EMBL/GenBank/DDBJ whole genome shotgun (WGS) entry which is preliminary data.</text>
</comment>
<dbReference type="Proteomes" id="UP000264217">
    <property type="component" value="Unassembled WGS sequence"/>
</dbReference>
<dbReference type="EMBL" id="QWDC01000002">
    <property type="protein sequence ID" value="RFZ92906.1"/>
    <property type="molecule type" value="Genomic_DNA"/>
</dbReference>
<dbReference type="AlphaFoldDB" id="A0A372NUK1"/>